<accession>A0ABT7WE14</accession>
<organism evidence="2 3">
    <name type="scientific">Robiginitalea aurantiaca</name>
    <dbReference type="NCBI Taxonomy" id="3056915"/>
    <lineage>
        <taxon>Bacteria</taxon>
        <taxon>Pseudomonadati</taxon>
        <taxon>Bacteroidota</taxon>
        <taxon>Flavobacteriia</taxon>
        <taxon>Flavobacteriales</taxon>
        <taxon>Flavobacteriaceae</taxon>
        <taxon>Robiginitalea</taxon>
    </lineage>
</organism>
<sequence length="249" mass="29330">MFPFFRKLRENLLAKNRASRYMLYALGEIVLVVIGILIALQINTWNEERQNRQQEKGIVSTLRQEFHTNRLVLNEVLTRLEKTRKANIILMDLFGRPEDRITGVNTDSLIFESLEYTRFVPSQNALEDLIQSGKLQLISDDRLKNLLYDWTRVMGRVDEEYSGMKQKTEEELLAYLTTRYPLKDMDKYGVLNWKESSRLSIEKTAVFQDITYENLIDDFLYRLTRYINTLEEAGNIMDKIISSKDSIVH</sequence>
<dbReference type="Proteomes" id="UP001174839">
    <property type="component" value="Unassembled WGS sequence"/>
</dbReference>
<name>A0ABT7WE14_9FLAO</name>
<evidence type="ECO:0000313" key="2">
    <source>
        <dbReference type="EMBL" id="MDM9631162.1"/>
    </source>
</evidence>
<keyword evidence="3" id="KW-1185">Reference proteome</keyword>
<keyword evidence="1" id="KW-0812">Transmembrane</keyword>
<protein>
    <submittedName>
        <fullName evidence="2">DUF6090 family protein</fullName>
    </submittedName>
</protein>
<evidence type="ECO:0000313" key="3">
    <source>
        <dbReference type="Proteomes" id="UP001174839"/>
    </source>
</evidence>
<dbReference type="Pfam" id="PF19578">
    <property type="entry name" value="DUF6090"/>
    <property type="match status" value="1"/>
</dbReference>
<reference evidence="2" key="1">
    <citation type="submission" date="2023-06" db="EMBL/GenBank/DDBJ databases">
        <title>Robiginitalea aurantiacus sp. nov. and Algoriphagus sediminis sp. nov., isolated from coastal sediment.</title>
        <authorList>
            <person name="Zhou Z.Y."/>
            <person name="An J."/>
            <person name="Jia Y.W."/>
            <person name="Du Z.J."/>
        </authorList>
    </citation>
    <scope>NUCLEOTIDE SEQUENCE</scope>
    <source>
        <strain evidence="2">M39</strain>
    </source>
</reference>
<feature type="transmembrane region" description="Helical" evidence="1">
    <location>
        <begin position="21"/>
        <end position="42"/>
    </location>
</feature>
<evidence type="ECO:0000256" key="1">
    <source>
        <dbReference type="SAM" id="Phobius"/>
    </source>
</evidence>
<keyword evidence="1" id="KW-0472">Membrane</keyword>
<dbReference type="RefSeq" id="WP_289724528.1">
    <property type="nucleotide sequence ID" value="NZ_JAUDUY010000003.1"/>
</dbReference>
<dbReference type="InterPro" id="IPR045749">
    <property type="entry name" value="DUF6090"/>
</dbReference>
<keyword evidence="1" id="KW-1133">Transmembrane helix</keyword>
<gene>
    <name evidence="2" type="ORF">QU605_06760</name>
</gene>
<proteinExistence type="predicted"/>
<comment type="caution">
    <text evidence="2">The sequence shown here is derived from an EMBL/GenBank/DDBJ whole genome shotgun (WGS) entry which is preliminary data.</text>
</comment>
<dbReference type="EMBL" id="JAUDUY010000003">
    <property type="protein sequence ID" value="MDM9631162.1"/>
    <property type="molecule type" value="Genomic_DNA"/>
</dbReference>